<sequence length="486" mass="56146">MIKLAFVASEVAPFAKTGGLADVAGSLPKALKSKKMDVDVYMPLHGKISNQYREDMTFIGSTSIHMGWRTQYVGILHLEYGGVNHYFIDNEFYFGRNDLYGEGDDEERYIYFSKAVLAAMKYMDRKPNIIHTNDWHTASVNILINEYKKHDAFYEAVKTVFTIHNLRYQGVFDPYTLGDLLNLPHDYFNEEHLKFYNAINLMKGGIVFSDHITTVSRSYAQEIKYPYFGENLDGVLRKYDFKLTGIVNGIDYDLYRPSTDPKIPVNYDLRSIGRKKEIKMHLQVKFGLPVDPDIPMLAIVSRLADMKGLDLIQHILDELLTENIQLVVLGTGEHRYEDLFRTYQYKYPDKVAARIYFDQDESHVVYAGSDIFLMPSLFEPCGLSQLIALRYGSIPIVRQIGGLKDTVIPYNKYTGEGNGFGFMNYNAHELLFTIKEALEIYNDPETWKIIMRHAMKADHSWTSSAKEYMKIYYKLLGQELFEEPEM</sequence>
<evidence type="ECO:0000313" key="11">
    <source>
        <dbReference type="Proteomes" id="UP000767854"/>
    </source>
</evidence>
<evidence type="ECO:0000259" key="8">
    <source>
        <dbReference type="Pfam" id="PF00534"/>
    </source>
</evidence>
<gene>
    <name evidence="7" type="primary">glgA</name>
    <name evidence="10" type="ORF">JOC49_001898</name>
</gene>
<dbReference type="Gene3D" id="3.40.50.2000">
    <property type="entry name" value="Glycogen Phosphorylase B"/>
    <property type="match status" value="2"/>
</dbReference>
<feature type="binding site" evidence="7">
    <location>
        <position position="16"/>
    </location>
    <ligand>
        <name>ADP-alpha-D-glucose</name>
        <dbReference type="ChEBI" id="CHEBI:57498"/>
    </ligand>
</feature>
<dbReference type="EC" id="2.4.1.21" evidence="7"/>
<dbReference type="InterPro" id="IPR011835">
    <property type="entry name" value="GS/SS"/>
</dbReference>
<comment type="function">
    <text evidence="2 7">Synthesizes alpha-1,4-glucan chains using ADP-glucose.</text>
</comment>
<dbReference type="NCBIfam" id="TIGR02095">
    <property type="entry name" value="glgA"/>
    <property type="match status" value="1"/>
</dbReference>
<evidence type="ECO:0000256" key="5">
    <source>
        <dbReference type="ARBA" id="ARBA00022679"/>
    </source>
</evidence>
<evidence type="ECO:0000256" key="2">
    <source>
        <dbReference type="ARBA" id="ARBA00002764"/>
    </source>
</evidence>
<evidence type="ECO:0000256" key="1">
    <source>
        <dbReference type="ARBA" id="ARBA00001478"/>
    </source>
</evidence>
<evidence type="ECO:0000256" key="3">
    <source>
        <dbReference type="ARBA" id="ARBA00010281"/>
    </source>
</evidence>
<proteinExistence type="inferred from homology"/>
<dbReference type="NCBIfam" id="NF001898">
    <property type="entry name" value="PRK00654.1-1"/>
    <property type="match status" value="1"/>
</dbReference>
<reference evidence="10 11" key="1">
    <citation type="submission" date="2021-01" db="EMBL/GenBank/DDBJ databases">
        <title>Genomic Encyclopedia of Type Strains, Phase IV (KMG-IV): sequencing the most valuable type-strain genomes for metagenomic binning, comparative biology and taxonomic classification.</title>
        <authorList>
            <person name="Goeker M."/>
        </authorList>
    </citation>
    <scope>NUCLEOTIDE SEQUENCE [LARGE SCALE GENOMIC DNA]</scope>
    <source>
        <strain evidence="10 11">DSM 24436</strain>
    </source>
</reference>
<feature type="domain" description="Glycosyl transferase family 1" evidence="8">
    <location>
        <begin position="291"/>
        <end position="448"/>
    </location>
</feature>
<keyword evidence="4 7" id="KW-0328">Glycosyltransferase</keyword>
<dbReference type="RefSeq" id="WP_204664705.1">
    <property type="nucleotide sequence ID" value="NZ_JAFBDT010000016.1"/>
</dbReference>
<evidence type="ECO:0000256" key="4">
    <source>
        <dbReference type="ARBA" id="ARBA00022676"/>
    </source>
</evidence>
<evidence type="ECO:0000313" key="10">
    <source>
        <dbReference type="EMBL" id="MBM7562354.1"/>
    </source>
</evidence>
<dbReference type="InterPro" id="IPR001296">
    <property type="entry name" value="Glyco_trans_1"/>
</dbReference>
<evidence type="ECO:0000256" key="7">
    <source>
        <dbReference type="HAMAP-Rule" id="MF_00484"/>
    </source>
</evidence>
<comment type="catalytic activity">
    <reaction evidence="1 7">
        <text>[(1-&gt;4)-alpha-D-glucosyl](n) + ADP-alpha-D-glucose = [(1-&gt;4)-alpha-D-glucosyl](n+1) + ADP + H(+)</text>
        <dbReference type="Rhea" id="RHEA:18189"/>
        <dbReference type="Rhea" id="RHEA-COMP:9584"/>
        <dbReference type="Rhea" id="RHEA-COMP:9587"/>
        <dbReference type="ChEBI" id="CHEBI:15378"/>
        <dbReference type="ChEBI" id="CHEBI:15444"/>
        <dbReference type="ChEBI" id="CHEBI:57498"/>
        <dbReference type="ChEBI" id="CHEBI:456216"/>
        <dbReference type="EC" id="2.4.1.21"/>
    </reaction>
</comment>
<dbReference type="Proteomes" id="UP000767854">
    <property type="component" value="Unassembled WGS sequence"/>
</dbReference>
<evidence type="ECO:0000256" key="6">
    <source>
        <dbReference type="ARBA" id="ARBA00023056"/>
    </source>
</evidence>
<dbReference type="GO" id="GO:0009011">
    <property type="term" value="F:alpha-1,4-glucan glucosyltransferase (ADP-glucose donor) activity"/>
    <property type="evidence" value="ECO:0007669"/>
    <property type="project" value="UniProtKB-EC"/>
</dbReference>
<evidence type="ECO:0000259" key="9">
    <source>
        <dbReference type="Pfam" id="PF08323"/>
    </source>
</evidence>
<comment type="caution">
    <text evidence="10">The sequence shown here is derived from an EMBL/GenBank/DDBJ whole genome shotgun (WGS) entry which is preliminary data.</text>
</comment>
<comment type="pathway">
    <text evidence="7">Glycan biosynthesis; glycogen biosynthesis.</text>
</comment>
<dbReference type="PANTHER" id="PTHR45825:SF11">
    <property type="entry name" value="ALPHA AMYLASE DOMAIN-CONTAINING PROTEIN"/>
    <property type="match status" value="1"/>
</dbReference>
<organism evidence="10 11">
    <name type="scientific">Fusibacter tunisiensis</name>
    <dbReference type="NCBI Taxonomy" id="1008308"/>
    <lineage>
        <taxon>Bacteria</taxon>
        <taxon>Bacillati</taxon>
        <taxon>Bacillota</taxon>
        <taxon>Clostridia</taxon>
        <taxon>Eubacteriales</taxon>
        <taxon>Eubacteriales Family XII. Incertae Sedis</taxon>
        <taxon>Fusibacter</taxon>
    </lineage>
</organism>
<keyword evidence="5 7" id="KW-0808">Transferase</keyword>
<dbReference type="Pfam" id="PF00534">
    <property type="entry name" value="Glycos_transf_1"/>
    <property type="match status" value="1"/>
</dbReference>
<dbReference type="SUPFAM" id="SSF53756">
    <property type="entry name" value="UDP-Glycosyltransferase/glycogen phosphorylase"/>
    <property type="match status" value="1"/>
</dbReference>
<accession>A0ABS2MSI2</accession>
<dbReference type="Pfam" id="PF08323">
    <property type="entry name" value="Glyco_transf_5"/>
    <property type="match status" value="1"/>
</dbReference>
<dbReference type="CDD" id="cd03791">
    <property type="entry name" value="GT5_Glycogen_synthase_DULL1-like"/>
    <property type="match status" value="1"/>
</dbReference>
<dbReference type="EMBL" id="JAFBDT010000016">
    <property type="protein sequence ID" value="MBM7562354.1"/>
    <property type="molecule type" value="Genomic_DNA"/>
</dbReference>
<keyword evidence="11" id="KW-1185">Reference proteome</keyword>
<feature type="domain" description="Starch synthase catalytic" evidence="9">
    <location>
        <begin position="4"/>
        <end position="238"/>
    </location>
</feature>
<dbReference type="PANTHER" id="PTHR45825">
    <property type="entry name" value="GRANULE-BOUND STARCH SYNTHASE 1, CHLOROPLASTIC/AMYLOPLASTIC"/>
    <property type="match status" value="1"/>
</dbReference>
<dbReference type="HAMAP" id="MF_00484">
    <property type="entry name" value="Glycogen_synth"/>
    <property type="match status" value="1"/>
</dbReference>
<dbReference type="InterPro" id="IPR013534">
    <property type="entry name" value="Starch_synth_cat_dom"/>
</dbReference>
<comment type="similarity">
    <text evidence="3 7">Belongs to the glycosyltransferase 1 family. Bacterial/plant glycogen synthase subfamily.</text>
</comment>
<protein>
    <recommendedName>
        <fullName evidence="7">Glycogen synthase</fullName>
        <ecNumber evidence="7">2.4.1.21</ecNumber>
    </recommendedName>
    <alternativeName>
        <fullName evidence="7">Starch [bacterial glycogen] synthase</fullName>
    </alternativeName>
</protein>
<keyword evidence="6 7" id="KW-0320">Glycogen biosynthesis</keyword>
<name>A0ABS2MSI2_9FIRM</name>